<gene>
    <name evidence="1" type="ORF">LZ016_01985</name>
</gene>
<comment type="caution">
    <text evidence="1">The sequence shown here is derived from an EMBL/GenBank/DDBJ whole genome shotgun (WGS) entry which is preliminary data.</text>
</comment>
<organism evidence="1 2">
    <name type="scientific">Sphingomonas telluris</name>
    <dbReference type="NCBI Taxonomy" id="2907998"/>
    <lineage>
        <taxon>Bacteria</taxon>
        <taxon>Pseudomonadati</taxon>
        <taxon>Pseudomonadota</taxon>
        <taxon>Alphaproteobacteria</taxon>
        <taxon>Sphingomonadales</taxon>
        <taxon>Sphingomonadaceae</taxon>
        <taxon>Sphingomonas</taxon>
    </lineage>
</organism>
<dbReference type="Proteomes" id="UP001203058">
    <property type="component" value="Unassembled WGS sequence"/>
</dbReference>
<evidence type="ECO:0000313" key="2">
    <source>
        <dbReference type="Proteomes" id="UP001203058"/>
    </source>
</evidence>
<keyword evidence="2" id="KW-1185">Reference proteome</keyword>
<proteinExistence type="predicted"/>
<sequence length="124" mass="13888">MVERYGISGRNVSEGTRMKVPVLAVACVLAGLSAPASAKLPPLRDPVFLNIGFVCQWENNCISRQQKAMKRSLAYVKKTDPPDWKIHLCNRNASRGHSRTDWIGYEHCIRNPGLRPASASSRRR</sequence>
<name>A0ABS9VIS5_9SPHN</name>
<dbReference type="EMBL" id="JAKZHW010000001">
    <property type="protein sequence ID" value="MCH8614876.1"/>
    <property type="molecule type" value="Genomic_DNA"/>
</dbReference>
<accession>A0ABS9VIS5</accession>
<reference evidence="1 2" key="1">
    <citation type="submission" date="2022-03" db="EMBL/GenBank/DDBJ databases">
        <authorList>
            <person name="Jo J.-H."/>
            <person name="Im W.-T."/>
        </authorList>
    </citation>
    <scope>NUCLEOTIDE SEQUENCE [LARGE SCALE GENOMIC DNA]</scope>
    <source>
        <strain evidence="1 2">SM33</strain>
    </source>
</reference>
<dbReference type="RefSeq" id="WP_241445502.1">
    <property type="nucleotide sequence ID" value="NZ_JAKZHW010000001.1"/>
</dbReference>
<protein>
    <submittedName>
        <fullName evidence="1">Uncharacterized protein</fullName>
    </submittedName>
</protein>
<evidence type="ECO:0000313" key="1">
    <source>
        <dbReference type="EMBL" id="MCH8614876.1"/>
    </source>
</evidence>